<feature type="non-terminal residue" evidence="1">
    <location>
        <position position="1"/>
    </location>
</feature>
<comment type="caution">
    <text evidence="1">The sequence shown here is derived from an EMBL/GenBank/DDBJ whole genome shotgun (WGS) entry which is preliminary data.</text>
</comment>
<evidence type="ECO:0000313" key="1">
    <source>
        <dbReference type="EMBL" id="KKM66826.1"/>
    </source>
</evidence>
<organism evidence="1">
    <name type="scientific">marine sediment metagenome</name>
    <dbReference type="NCBI Taxonomy" id="412755"/>
    <lineage>
        <taxon>unclassified sequences</taxon>
        <taxon>metagenomes</taxon>
        <taxon>ecological metagenomes</taxon>
    </lineage>
</organism>
<sequence length="142" mass="16364">QVCKIEVEDLHARGGTQLYALIFLRDLIYPSIPIIHFQRIEMMFRTLGEQPILSDNREAFKKLYNQVYEVYLKKDLLVPLEDCSIKIRSGVNTIVGFADIILERTKQGNLSDQSLIKYMKMVRDSGKEILKAIKNVVSDSTQ</sequence>
<reference evidence="1" key="1">
    <citation type="journal article" date="2015" name="Nature">
        <title>Complex archaea that bridge the gap between prokaryotes and eukaryotes.</title>
        <authorList>
            <person name="Spang A."/>
            <person name="Saw J.H."/>
            <person name="Jorgensen S.L."/>
            <person name="Zaremba-Niedzwiedzka K."/>
            <person name="Martijn J."/>
            <person name="Lind A.E."/>
            <person name="van Eijk R."/>
            <person name="Schleper C."/>
            <person name="Guy L."/>
            <person name="Ettema T.J."/>
        </authorList>
    </citation>
    <scope>NUCLEOTIDE SEQUENCE</scope>
</reference>
<name>A0A0F9JWM0_9ZZZZ</name>
<gene>
    <name evidence="1" type="ORF">LCGC14_1477280</name>
</gene>
<accession>A0A0F9JWM0</accession>
<dbReference type="AlphaFoldDB" id="A0A0F9JWM0"/>
<protein>
    <submittedName>
        <fullName evidence="1">Uncharacterized protein</fullName>
    </submittedName>
</protein>
<proteinExistence type="predicted"/>
<dbReference type="EMBL" id="LAZR01010459">
    <property type="protein sequence ID" value="KKM66826.1"/>
    <property type="molecule type" value="Genomic_DNA"/>
</dbReference>